<name>A0A847UQ80_HALAR</name>
<gene>
    <name evidence="1" type="ORF">GOC77_14025</name>
</gene>
<accession>A0A847UQ80</accession>
<dbReference type="Proteomes" id="UP000641625">
    <property type="component" value="Unassembled WGS sequence"/>
</dbReference>
<proteinExistence type="predicted"/>
<dbReference type="RefSeq" id="WP_170097805.1">
    <property type="nucleotide sequence ID" value="NZ_WOWA01000007.1"/>
</dbReference>
<evidence type="ECO:0000313" key="1">
    <source>
        <dbReference type="EMBL" id="NLV14381.1"/>
    </source>
</evidence>
<comment type="caution">
    <text evidence="1">The sequence shown here is derived from an EMBL/GenBank/DDBJ whole genome shotgun (WGS) entry which is preliminary data.</text>
</comment>
<evidence type="ECO:0000313" key="2">
    <source>
        <dbReference type="Proteomes" id="UP000641625"/>
    </source>
</evidence>
<sequence length="71" mass="8037">MSVQPSADLYGDTIEEHIERARDGRSNVEDEAMFWTHECIVPYTDLSEARETLLHEVVDIAGISCSEALKR</sequence>
<reference evidence="1" key="1">
    <citation type="submission" date="2019-12" db="EMBL/GenBank/DDBJ databases">
        <title>Whole genome sequencing of Haloarcula argentinensis strain pws5.</title>
        <authorList>
            <person name="Verma D.K."/>
            <person name="Gopal K."/>
            <person name="Prasad E.S."/>
        </authorList>
    </citation>
    <scope>NUCLEOTIDE SEQUENCE</scope>
    <source>
        <strain evidence="1">Pws5</strain>
    </source>
</reference>
<organism evidence="1 2">
    <name type="scientific">Haloarcula argentinensis</name>
    <dbReference type="NCBI Taxonomy" id="43776"/>
    <lineage>
        <taxon>Archaea</taxon>
        <taxon>Methanobacteriati</taxon>
        <taxon>Methanobacteriota</taxon>
        <taxon>Stenosarchaea group</taxon>
        <taxon>Halobacteria</taxon>
        <taxon>Halobacteriales</taxon>
        <taxon>Haloarculaceae</taxon>
        <taxon>Haloarcula</taxon>
    </lineage>
</organism>
<dbReference type="EMBL" id="WOWA01000007">
    <property type="protein sequence ID" value="NLV14381.1"/>
    <property type="molecule type" value="Genomic_DNA"/>
</dbReference>
<dbReference type="AlphaFoldDB" id="A0A847UQ80"/>
<protein>
    <submittedName>
        <fullName evidence="1">Uncharacterized protein</fullName>
    </submittedName>
</protein>